<evidence type="ECO:0000256" key="6">
    <source>
        <dbReference type="ARBA" id="ARBA00035024"/>
    </source>
</evidence>
<keyword evidence="3" id="KW-0328">Glycosyltransferase</keyword>
<keyword evidence="13" id="KW-1185">Reference proteome</keyword>
<evidence type="ECO:0000256" key="1">
    <source>
        <dbReference type="ARBA" id="ARBA00010897"/>
    </source>
</evidence>
<dbReference type="UniPathway" id="UPA00253"/>
<accession>V3ZZS3</accession>
<dbReference type="NCBIfam" id="NF006629">
    <property type="entry name" value="PRK09198.1"/>
    <property type="match status" value="1"/>
</dbReference>
<evidence type="ECO:0000313" key="13">
    <source>
        <dbReference type="Proteomes" id="UP000030746"/>
    </source>
</evidence>
<feature type="binding site" evidence="9">
    <location>
        <begin position="295"/>
        <end position="297"/>
    </location>
    <ligand>
        <name>beta-nicotinamide D-ribonucleotide</name>
        <dbReference type="ChEBI" id="CHEBI:14649"/>
    </ligand>
</feature>
<feature type="domain" description="Nicotinamide phosphoribosyltransferase N-terminal" evidence="11">
    <location>
        <begin position="11"/>
        <end position="107"/>
    </location>
</feature>
<name>V3ZZS3_LOTGI</name>
<feature type="binding site" evidence="9">
    <location>
        <position position="295"/>
    </location>
    <ligand>
        <name>diphosphate</name>
        <dbReference type="ChEBI" id="CHEBI:33019"/>
    </ligand>
</feature>
<dbReference type="PIRSF" id="PIRSF005943">
    <property type="entry name" value="NMPRT"/>
    <property type="match status" value="1"/>
</dbReference>
<evidence type="ECO:0000256" key="9">
    <source>
        <dbReference type="PIRSR" id="PIRSR005943-1"/>
    </source>
</evidence>
<dbReference type="GO" id="GO:0047280">
    <property type="term" value="F:nicotinamide phosphoribosyltransferase activity"/>
    <property type="evidence" value="ECO:0007669"/>
    <property type="project" value="UniProtKB-EC"/>
</dbReference>
<dbReference type="CTD" id="20246779"/>
<dbReference type="OrthoDB" id="193380at2759"/>
<feature type="binding site" evidence="9">
    <location>
        <position position="231"/>
    </location>
    <ligand>
        <name>diphosphate</name>
        <dbReference type="ChEBI" id="CHEBI:33019"/>
    </ligand>
</feature>
<evidence type="ECO:0000256" key="7">
    <source>
        <dbReference type="ARBA" id="ARBA00035036"/>
    </source>
</evidence>
<dbReference type="AlphaFoldDB" id="V3ZZS3"/>
<comment type="catalytic activity">
    <reaction evidence="8">
        <text>beta-nicotinamide D-ribonucleotide + diphosphate = 5-phospho-alpha-D-ribose 1-diphosphate + nicotinamide + H(+)</text>
        <dbReference type="Rhea" id="RHEA:16149"/>
        <dbReference type="ChEBI" id="CHEBI:14649"/>
        <dbReference type="ChEBI" id="CHEBI:15378"/>
        <dbReference type="ChEBI" id="CHEBI:17154"/>
        <dbReference type="ChEBI" id="CHEBI:33019"/>
        <dbReference type="ChEBI" id="CHEBI:58017"/>
        <dbReference type="EC" id="2.4.2.12"/>
    </reaction>
    <physiologicalReaction direction="right-to-left" evidence="8">
        <dbReference type="Rhea" id="RHEA:16151"/>
    </physiologicalReaction>
</comment>
<feature type="binding site" evidence="9">
    <location>
        <position position="182"/>
    </location>
    <ligand>
        <name>diphosphate</name>
        <dbReference type="ChEBI" id="CHEBI:33019"/>
    </ligand>
</feature>
<dbReference type="RefSeq" id="XP_009059352.1">
    <property type="nucleotide sequence ID" value="XM_009061104.1"/>
</dbReference>
<evidence type="ECO:0000256" key="5">
    <source>
        <dbReference type="ARBA" id="ARBA00035007"/>
    </source>
</evidence>
<dbReference type="Proteomes" id="UP000030746">
    <property type="component" value="Unassembled WGS sequence"/>
</dbReference>
<evidence type="ECO:0000259" key="10">
    <source>
        <dbReference type="Pfam" id="PF04095"/>
    </source>
</evidence>
<evidence type="ECO:0000259" key="11">
    <source>
        <dbReference type="Pfam" id="PF18127"/>
    </source>
</evidence>
<dbReference type="HOGENOM" id="CLU_012550_2_0_1"/>
<evidence type="ECO:0000256" key="3">
    <source>
        <dbReference type="ARBA" id="ARBA00022676"/>
    </source>
</evidence>
<feature type="binding site" evidence="9">
    <location>
        <begin position="337"/>
        <end position="338"/>
    </location>
    <ligand>
        <name>beta-nicotinamide D-ribonucleotide</name>
        <dbReference type="ChEBI" id="CHEBI:14649"/>
    </ligand>
</feature>
<reference evidence="12 13" key="1">
    <citation type="journal article" date="2013" name="Nature">
        <title>Insights into bilaterian evolution from three spiralian genomes.</title>
        <authorList>
            <person name="Simakov O."/>
            <person name="Marletaz F."/>
            <person name="Cho S.J."/>
            <person name="Edsinger-Gonzales E."/>
            <person name="Havlak P."/>
            <person name="Hellsten U."/>
            <person name="Kuo D.H."/>
            <person name="Larsson T."/>
            <person name="Lv J."/>
            <person name="Arendt D."/>
            <person name="Savage R."/>
            <person name="Osoegawa K."/>
            <person name="de Jong P."/>
            <person name="Grimwood J."/>
            <person name="Chapman J.A."/>
            <person name="Shapiro H."/>
            <person name="Aerts A."/>
            <person name="Otillar R.P."/>
            <person name="Terry A.Y."/>
            <person name="Boore J.L."/>
            <person name="Grigoriev I.V."/>
            <person name="Lindberg D.R."/>
            <person name="Seaver E.C."/>
            <person name="Weisblat D.A."/>
            <person name="Putnam N.H."/>
            <person name="Rokhsar D.S."/>
        </authorList>
    </citation>
    <scope>NUCLEOTIDE SEQUENCE [LARGE SCALE GENOMIC DNA]</scope>
</reference>
<dbReference type="KEGG" id="lgi:LOTGIDRAFT_218343"/>
<feature type="domain" description="Nicotinate/nicotinamide phosphoribosyltransferase" evidence="10">
    <location>
        <begin position="174"/>
        <end position="446"/>
    </location>
</feature>
<dbReference type="CDD" id="cd01569">
    <property type="entry name" value="PBEF_like"/>
    <property type="match status" value="1"/>
</dbReference>
<dbReference type="GeneID" id="20246779"/>
<evidence type="ECO:0000256" key="8">
    <source>
        <dbReference type="ARBA" id="ARBA00047835"/>
    </source>
</evidence>
<proteinExistence type="inferred from homology"/>
<evidence type="ECO:0000256" key="4">
    <source>
        <dbReference type="ARBA" id="ARBA00022679"/>
    </source>
</evidence>
<dbReference type="InterPro" id="IPR036068">
    <property type="entry name" value="Nicotinate_pribotase-like_C"/>
</dbReference>
<dbReference type="OMA" id="TFGFAMK"/>
<feature type="binding site" evidence="9">
    <location>
        <position position="205"/>
    </location>
    <ligand>
        <name>beta-nicotinamide D-ribonucleotide</name>
        <dbReference type="ChEBI" id="CHEBI:14649"/>
    </ligand>
</feature>
<dbReference type="STRING" id="225164.V3ZZS3"/>
<dbReference type="GO" id="GO:0009435">
    <property type="term" value="P:NAD+ biosynthetic process"/>
    <property type="evidence" value="ECO:0007669"/>
    <property type="project" value="UniProtKB-UniPathway"/>
</dbReference>
<comment type="pathway">
    <text evidence="5">Cofactor biosynthesis; NAD(+) biosynthesis; nicotinamide D-ribonucleotide from 5-phospho-alpha-D-ribose 1-diphosphate and nicotinamide: step 1/1.</text>
</comment>
<comment type="similarity">
    <text evidence="1">Belongs to the NAPRTase family.</text>
</comment>
<dbReference type="InterPro" id="IPR013785">
    <property type="entry name" value="Aldolase_TIM"/>
</dbReference>
<dbReference type="Pfam" id="PF18127">
    <property type="entry name" value="NAMPT_N"/>
    <property type="match status" value="1"/>
</dbReference>
<protein>
    <recommendedName>
        <fullName evidence="7">Nicotinamide phosphoribosyltransferase</fullName>
        <ecNumber evidence="6">2.4.2.12</ecNumber>
    </recommendedName>
</protein>
<keyword evidence="2" id="KW-0662">Pyridine nucleotide biosynthesis</keyword>
<dbReference type="PANTHER" id="PTHR43816:SF1">
    <property type="entry name" value="NICOTINAMIDE PHOSPHORIBOSYLTRANSFERASE"/>
    <property type="match status" value="1"/>
</dbReference>
<organism evidence="12 13">
    <name type="scientific">Lottia gigantea</name>
    <name type="common">Giant owl limpet</name>
    <dbReference type="NCBI Taxonomy" id="225164"/>
    <lineage>
        <taxon>Eukaryota</taxon>
        <taxon>Metazoa</taxon>
        <taxon>Spiralia</taxon>
        <taxon>Lophotrochozoa</taxon>
        <taxon>Mollusca</taxon>
        <taxon>Gastropoda</taxon>
        <taxon>Patellogastropoda</taxon>
        <taxon>Lottioidea</taxon>
        <taxon>Lottiidae</taxon>
        <taxon>Lottia</taxon>
    </lineage>
</organism>
<keyword evidence="4" id="KW-0808">Transferase</keyword>
<dbReference type="EMBL" id="KB202518">
    <property type="protein sequence ID" value="ESO89877.1"/>
    <property type="molecule type" value="Genomic_DNA"/>
</dbReference>
<feature type="binding site" evidence="9">
    <location>
        <position position="376"/>
    </location>
    <ligand>
        <name>beta-nicotinamide D-ribonucleotide</name>
        <dbReference type="ChEBI" id="CHEBI:14649"/>
    </ligand>
</feature>
<dbReference type="InterPro" id="IPR041529">
    <property type="entry name" value="DUF5598"/>
</dbReference>
<dbReference type="InterPro" id="IPR016471">
    <property type="entry name" value="Nicotinamide_PRibTrfase"/>
</dbReference>
<dbReference type="InterPro" id="IPR041525">
    <property type="entry name" value="N/Namide_PRibTrfase"/>
</dbReference>
<dbReference type="Gene3D" id="3.20.20.70">
    <property type="entry name" value="Aldolase class I"/>
    <property type="match status" value="1"/>
</dbReference>
<dbReference type="Pfam" id="PF04095">
    <property type="entry name" value="NAPRTase"/>
    <property type="match status" value="1"/>
</dbReference>
<evidence type="ECO:0000256" key="2">
    <source>
        <dbReference type="ARBA" id="ARBA00022642"/>
    </source>
</evidence>
<gene>
    <name evidence="12" type="ORF">LOTGIDRAFT_218343</name>
</gene>
<evidence type="ECO:0000313" key="12">
    <source>
        <dbReference type="EMBL" id="ESO89877.1"/>
    </source>
</evidence>
<feature type="binding site" evidence="9">
    <location>
        <position position="368"/>
    </location>
    <ligand>
        <name>beta-nicotinamide D-ribonucleotide</name>
        <dbReference type="ChEBI" id="CHEBI:14649"/>
    </ligand>
</feature>
<dbReference type="EC" id="2.4.2.12" evidence="6"/>
<sequence>MAAFLAGGTDNLLFVTDSYKVTHHRQYPPNTTKVYSYFESRGGKFPNVCFFGLQYIIKRWLIGPVITKDKIKEAKELYKLHFGADYFNEHGWNYIVEKHGGYLPIKIKAVPEGKMTEITPIHFTTVNLIFSVLLQTIFVQVWYPMTVATNSRYQKEIIAQYLNDTADDLSGLPFKLHDFGFRGASSVESAGIGGMSHLVNFKGTDTIAGILTAKNYYHCDIAGFSIPAAEHSTITTWGREGEIEAFRNMLTQFPTGLVAVVSDSYNIWNACEEVWGGVLKDLVVSRDGKGTLVIRPDSGDPATVVVKTLNILGEKFGFKKNRKGFKVLPSYLRLIQGDGISYESLGKILEHMKENEWSADNLAFGSGGALLQRLDRDTQKCAFKCSFAVVNDGNEVNVFKEPITDVGKKSKKGRLSLELQGTEYVTVQEGKGDPNKDQLITVYENGHLLKDFTFEEVRKNAEIDLEKQN</sequence>
<dbReference type="SUPFAM" id="SSF51690">
    <property type="entry name" value="Nicotinate/Quinolinate PRTase C-terminal domain-like"/>
    <property type="match status" value="1"/>
</dbReference>
<dbReference type="PANTHER" id="PTHR43816">
    <property type="entry name" value="NICOTINAMIDE PHOSPHORIBOSYLTRANSFERASE"/>
    <property type="match status" value="1"/>
</dbReference>